<gene>
    <name evidence="2" type="ORF">B0T19DRAFT_434962</name>
</gene>
<keyword evidence="3" id="KW-1185">Reference proteome</keyword>
<sequence length="183" mass="20126">MTSNHILEHLVSSKQKQNTIVHCRTSPKPKSRSDFLFTSKPNTAMQLTTILATLALAISTASGVAIQKRPPILGGFTMSTTPGCPMTWNQDTMHYTIGYGSACGDCVVATSYSNQTFRSITDAYLNPKCRLTLYQKKDCSDDGAVTGPTCWTPDGGIAAYKVDCPWWGDIPPDYQWIRPCYKS</sequence>
<keyword evidence="1" id="KW-1133">Transmembrane helix</keyword>
<accession>A0AAE0I2W2</accession>
<evidence type="ECO:0000313" key="3">
    <source>
        <dbReference type="Proteomes" id="UP001286456"/>
    </source>
</evidence>
<reference evidence="2" key="2">
    <citation type="submission" date="2023-06" db="EMBL/GenBank/DDBJ databases">
        <authorList>
            <consortium name="Lawrence Berkeley National Laboratory"/>
            <person name="Haridas S."/>
            <person name="Hensen N."/>
            <person name="Bonometti L."/>
            <person name="Westerberg I."/>
            <person name="Brannstrom I.O."/>
            <person name="Guillou S."/>
            <person name="Cros-Aarteil S."/>
            <person name="Calhoun S."/>
            <person name="Kuo A."/>
            <person name="Mondo S."/>
            <person name="Pangilinan J."/>
            <person name="Riley R."/>
            <person name="Labutti K."/>
            <person name="Andreopoulos B."/>
            <person name="Lipzen A."/>
            <person name="Chen C."/>
            <person name="Yanf M."/>
            <person name="Daum C."/>
            <person name="Ng V."/>
            <person name="Clum A."/>
            <person name="Steindorff A."/>
            <person name="Ohm R."/>
            <person name="Martin F."/>
            <person name="Silar P."/>
            <person name="Natvig D."/>
            <person name="Lalanne C."/>
            <person name="Gautier V."/>
            <person name="Ament-Velasquez S.L."/>
            <person name="Kruys A."/>
            <person name="Hutchinson M.I."/>
            <person name="Powell A.J."/>
            <person name="Barry K."/>
            <person name="Miller A.N."/>
            <person name="Grigoriev I.V."/>
            <person name="Debuchy R."/>
            <person name="Gladieux P."/>
            <person name="Thoren M.H."/>
            <person name="Johannesson H."/>
        </authorList>
    </citation>
    <scope>NUCLEOTIDE SEQUENCE</scope>
    <source>
        <strain evidence="2">SMH4131-1</strain>
    </source>
</reference>
<keyword evidence="1" id="KW-0812">Transmembrane</keyword>
<reference evidence="2" key="1">
    <citation type="journal article" date="2023" name="Mol. Phylogenet. Evol.">
        <title>Genome-scale phylogeny and comparative genomics of the fungal order Sordariales.</title>
        <authorList>
            <person name="Hensen N."/>
            <person name="Bonometti L."/>
            <person name="Westerberg I."/>
            <person name="Brannstrom I.O."/>
            <person name="Guillou S."/>
            <person name="Cros-Aarteil S."/>
            <person name="Calhoun S."/>
            <person name="Haridas S."/>
            <person name="Kuo A."/>
            <person name="Mondo S."/>
            <person name="Pangilinan J."/>
            <person name="Riley R."/>
            <person name="LaButti K."/>
            <person name="Andreopoulos B."/>
            <person name="Lipzen A."/>
            <person name="Chen C."/>
            <person name="Yan M."/>
            <person name="Daum C."/>
            <person name="Ng V."/>
            <person name="Clum A."/>
            <person name="Steindorff A."/>
            <person name="Ohm R.A."/>
            <person name="Martin F."/>
            <person name="Silar P."/>
            <person name="Natvig D.O."/>
            <person name="Lalanne C."/>
            <person name="Gautier V."/>
            <person name="Ament-Velasquez S.L."/>
            <person name="Kruys A."/>
            <person name="Hutchinson M.I."/>
            <person name="Powell A.J."/>
            <person name="Barry K."/>
            <person name="Miller A.N."/>
            <person name="Grigoriev I.V."/>
            <person name="Debuchy R."/>
            <person name="Gladieux P."/>
            <person name="Hiltunen Thoren M."/>
            <person name="Johannesson H."/>
        </authorList>
    </citation>
    <scope>NUCLEOTIDE SEQUENCE</scope>
    <source>
        <strain evidence="2">SMH4131-1</strain>
    </source>
</reference>
<keyword evidence="1" id="KW-0472">Membrane</keyword>
<dbReference type="Proteomes" id="UP001286456">
    <property type="component" value="Unassembled WGS sequence"/>
</dbReference>
<organism evidence="2 3">
    <name type="scientific">Cercophora scortea</name>
    <dbReference type="NCBI Taxonomy" id="314031"/>
    <lineage>
        <taxon>Eukaryota</taxon>
        <taxon>Fungi</taxon>
        <taxon>Dikarya</taxon>
        <taxon>Ascomycota</taxon>
        <taxon>Pezizomycotina</taxon>
        <taxon>Sordariomycetes</taxon>
        <taxon>Sordariomycetidae</taxon>
        <taxon>Sordariales</taxon>
        <taxon>Lasiosphaeriaceae</taxon>
        <taxon>Cercophora</taxon>
    </lineage>
</organism>
<evidence type="ECO:0000313" key="2">
    <source>
        <dbReference type="EMBL" id="KAK3317426.1"/>
    </source>
</evidence>
<dbReference type="AlphaFoldDB" id="A0AAE0I2W2"/>
<feature type="transmembrane region" description="Helical" evidence="1">
    <location>
        <begin position="44"/>
        <end position="66"/>
    </location>
</feature>
<dbReference type="EMBL" id="JAUEPO010000007">
    <property type="protein sequence ID" value="KAK3317426.1"/>
    <property type="molecule type" value="Genomic_DNA"/>
</dbReference>
<evidence type="ECO:0000256" key="1">
    <source>
        <dbReference type="SAM" id="Phobius"/>
    </source>
</evidence>
<comment type="caution">
    <text evidence="2">The sequence shown here is derived from an EMBL/GenBank/DDBJ whole genome shotgun (WGS) entry which is preliminary data.</text>
</comment>
<proteinExistence type="predicted"/>
<name>A0AAE0I2W2_9PEZI</name>
<protein>
    <submittedName>
        <fullName evidence="2">Uncharacterized protein</fullName>
    </submittedName>
</protein>